<dbReference type="SUPFAM" id="SSF55781">
    <property type="entry name" value="GAF domain-like"/>
    <property type="match status" value="1"/>
</dbReference>
<dbReference type="InterPro" id="IPR001610">
    <property type="entry name" value="PAC"/>
</dbReference>
<dbReference type="InterPro" id="IPR029016">
    <property type="entry name" value="GAF-like_dom_sf"/>
</dbReference>
<feature type="domain" description="PAC" evidence="6">
    <location>
        <begin position="74"/>
        <end position="126"/>
    </location>
</feature>
<dbReference type="InterPro" id="IPR036890">
    <property type="entry name" value="HATPase_C_sf"/>
</dbReference>
<dbReference type="Gene3D" id="3.30.450.40">
    <property type="match status" value="1"/>
</dbReference>
<dbReference type="AlphaFoldDB" id="A0A6G8QAL2"/>
<sequence>MNRYAEILDATTDFVGTADARGNTLSINPAGRRMLGIGEREELSGVHVSGYHPGWAQALVFREGIPTAMRDGAWEGETALLSREGREIPVSQVIIAHKGEDGQTEYLSTIARDLTERKAAEEERDRFFVLSPEPICVAGLDGFFRRVNPAFEEAFGYTEKELLAKPFLDLVHPDDRARTLAVLASLADGRPTFDFENRWVRKDGSAVRLSWNAVPDVGEGLIHAAARDVTEQRRVEGELRVRVRQQRSVADLGRRALSADVSSLMEEAVARVAQTLGVRYCKVLELLPEGDELLLRAGVGWDEGLVGRATVSSDRYSQAGYTLLSDKPVVVEDLSSERRFSGPPLLLEHGVVSGMSTIIRGRRGPFGVLGVHHGESKTFTEDDVHFLRSVANVLAASIERERADQALHDVREAERRRMARDLHDGALQDITYALTEVQLVEVISENPGAGDRLGKADGRLGKAAEALLRSARGLREAVYDLHPAEAQGRPFGEAVEEVLAATRRMSPKLETELSVDRGFPDTLPDAVGAELLRILKEAVNNARRHSEAGRVCVYLEAEGDGIRAKVTDDGEGFDPGTIRGGLGQTSMRERAAALGGTLVVESAPGEGTRVIFQMPANS</sequence>
<dbReference type="Pfam" id="PF08447">
    <property type="entry name" value="PAS_3"/>
    <property type="match status" value="1"/>
</dbReference>
<evidence type="ECO:0000256" key="1">
    <source>
        <dbReference type="ARBA" id="ARBA00022679"/>
    </source>
</evidence>
<feature type="domain" description="PAS" evidence="5">
    <location>
        <begin position="120"/>
        <end position="190"/>
    </location>
</feature>
<evidence type="ECO:0000259" key="4">
    <source>
        <dbReference type="PROSITE" id="PS50109"/>
    </source>
</evidence>
<dbReference type="Pfam" id="PF02518">
    <property type="entry name" value="HATPase_c"/>
    <property type="match status" value="1"/>
</dbReference>
<dbReference type="InterPro" id="IPR050482">
    <property type="entry name" value="Sensor_HK_TwoCompSys"/>
</dbReference>
<protein>
    <submittedName>
        <fullName evidence="7">PAS domain S-box protein</fullName>
    </submittedName>
</protein>
<accession>A0A6G8QAL2</accession>
<gene>
    <name evidence="7" type="ORF">GBA63_13300</name>
</gene>
<dbReference type="Pfam" id="PF08448">
    <property type="entry name" value="PAS_4"/>
    <property type="match status" value="1"/>
</dbReference>
<dbReference type="PROSITE" id="PS50109">
    <property type="entry name" value="HIS_KIN"/>
    <property type="match status" value="1"/>
</dbReference>
<dbReference type="InterPro" id="IPR000700">
    <property type="entry name" value="PAS-assoc_C"/>
</dbReference>
<dbReference type="KEGG" id="rub:GBA63_13300"/>
<dbReference type="InterPro" id="IPR013656">
    <property type="entry name" value="PAS_4"/>
</dbReference>
<dbReference type="InterPro" id="IPR011712">
    <property type="entry name" value="Sig_transdc_His_kin_sub3_dim/P"/>
</dbReference>
<dbReference type="EMBL" id="CP045119">
    <property type="protein sequence ID" value="QIN83499.1"/>
    <property type="molecule type" value="Genomic_DNA"/>
</dbReference>
<reference evidence="7 8" key="1">
    <citation type="submission" date="2019-10" db="EMBL/GenBank/DDBJ databases">
        <title>Rubrobacter sp nov SCSIO 52090 isolated from a deep-sea sediment in the South China Sea.</title>
        <authorList>
            <person name="Chen R.W."/>
        </authorList>
    </citation>
    <scope>NUCLEOTIDE SEQUENCE [LARGE SCALE GENOMIC DNA]</scope>
    <source>
        <strain evidence="7 8">SCSIO 52909</strain>
    </source>
</reference>
<evidence type="ECO:0000256" key="2">
    <source>
        <dbReference type="ARBA" id="ARBA00022777"/>
    </source>
</evidence>
<dbReference type="SMART" id="SM00086">
    <property type="entry name" value="PAC"/>
    <property type="match status" value="2"/>
</dbReference>
<dbReference type="Pfam" id="PF01590">
    <property type="entry name" value="GAF"/>
    <property type="match status" value="1"/>
</dbReference>
<dbReference type="InterPro" id="IPR035965">
    <property type="entry name" value="PAS-like_dom_sf"/>
</dbReference>
<dbReference type="PANTHER" id="PTHR24421">
    <property type="entry name" value="NITRATE/NITRITE SENSOR PROTEIN NARX-RELATED"/>
    <property type="match status" value="1"/>
</dbReference>
<dbReference type="PROSITE" id="PS50113">
    <property type="entry name" value="PAC"/>
    <property type="match status" value="1"/>
</dbReference>
<dbReference type="SMART" id="SM00387">
    <property type="entry name" value="HATPase_c"/>
    <property type="match status" value="1"/>
</dbReference>
<dbReference type="RefSeq" id="WP_166176846.1">
    <property type="nucleotide sequence ID" value="NZ_CP045119.1"/>
</dbReference>
<evidence type="ECO:0000256" key="3">
    <source>
        <dbReference type="ARBA" id="ARBA00023012"/>
    </source>
</evidence>
<keyword evidence="8" id="KW-1185">Reference proteome</keyword>
<proteinExistence type="predicted"/>
<dbReference type="InterPro" id="IPR005467">
    <property type="entry name" value="His_kinase_dom"/>
</dbReference>
<dbReference type="InterPro" id="IPR000014">
    <property type="entry name" value="PAS"/>
</dbReference>
<dbReference type="SUPFAM" id="SSF55874">
    <property type="entry name" value="ATPase domain of HSP90 chaperone/DNA topoisomerase II/histidine kinase"/>
    <property type="match status" value="1"/>
</dbReference>
<dbReference type="InterPro" id="IPR003594">
    <property type="entry name" value="HATPase_dom"/>
</dbReference>
<name>A0A6G8QAL2_9ACTN</name>
<evidence type="ECO:0000259" key="5">
    <source>
        <dbReference type="PROSITE" id="PS50112"/>
    </source>
</evidence>
<organism evidence="7 8">
    <name type="scientific">Rubrobacter tropicus</name>
    <dbReference type="NCBI Taxonomy" id="2653851"/>
    <lineage>
        <taxon>Bacteria</taxon>
        <taxon>Bacillati</taxon>
        <taxon>Actinomycetota</taxon>
        <taxon>Rubrobacteria</taxon>
        <taxon>Rubrobacterales</taxon>
        <taxon>Rubrobacteraceae</taxon>
        <taxon>Rubrobacter</taxon>
    </lineage>
</organism>
<keyword evidence="2" id="KW-0418">Kinase</keyword>
<dbReference type="SMART" id="SM00065">
    <property type="entry name" value="GAF"/>
    <property type="match status" value="1"/>
</dbReference>
<feature type="domain" description="PAS" evidence="5">
    <location>
        <begin position="1"/>
        <end position="41"/>
    </location>
</feature>
<dbReference type="CDD" id="cd16917">
    <property type="entry name" value="HATPase_UhpB-NarQ-NarX-like"/>
    <property type="match status" value="1"/>
</dbReference>
<dbReference type="GO" id="GO:0000155">
    <property type="term" value="F:phosphorelay sensor kinase activity"/>
    <property type="evidence" value="ECO:0007669"/>
    <property type="project" value="InterPro"/>
</dbReference>
<dbReference type="NCBIfam" id="TIGR00229">
    <property type="entry name" value="sensory_box"/>
    <property type="match status" value="2"/>
</dbReference>
<dbReference type="Gene3D" id="3.30.565.10">
    <property type="entry name" value="Histidine kinase-like ATPase, C-terminal domain"/>
    <property type="match status" value="1"/>
</dbReference>
<keyword evidence="1" id="KW-0808">Transferase</keyword>
<evidence type="ECO:0000313" key="7">
    <source>
        <dbReference type="EMBL" id="QIN83499.1"/>
    </source>
</evidence>
<evidence type="ECO:0000313" key="8">
    <source>
        <dbReference type="Proteomes" id="UP000501452"/>
    </source>
</evidence>
<evidence type="ECO:0000259" key="6">
    <source>
        <dbReference type="PROSITE" id="PS50113"/>
    </source>
</evidence>
<dbReference type="Proteomes" id="UP000501452">
    <property type="component" value="Chromosome"/>
</dbReference>
<keyword evidence="3" id="KW-0902">Two-component regulatory system</keyword>
<dbReference type="Gene3D" id="3.30.450.20">
    <property type="entry name" value="PAS domain"/>
    <property type="match status" value="2"/>
</dbReference>
<dbReference type="GO" id="GO:0046983">
    <property type="term" value="F:protein dimerization activity"/>
    <property type="evidence" value="ECO:0007669"/>
    <property type="project" value="InterPro"/>
</dbReference>
<dbReference type="Gene3D" id="1.20.5.1930">
    <property type="match status" value="1"/>
</dbReference>
<dbReference type="CDD" id="cd00130">
    <property type="entry name" value="PAS"/>
    <property type="match status" value="2"/>
</dbReference>
<dbReference type="SUPFAM" id="SSF55785">
    <property type="entry name" value="PYP-like sensor domain (PAS domain)"/>
    <property type="match status" value="2"/>
</dbReference>
<dbReference type="Pfam" id="PF07730">
    <property type="entry name" value="HisKA_3"/>
    <property type="match status" value="1"/>
</dbReference>
<dbReference type="SMART" id="SM00091">
    <property type="entry name" value="PAS"/>
    <property type="match status" value="2"/>
</dbReference>
<dbReference type="PROSITE" id="PS50112">
    <property type="entry name" value="PAS"/>
    <property type="match status" value="2"/>
</dbReference>
<dbReference type="InterPro" id="IPR013655">
    <property type="entry name" value="PAS_fold_3"/>
</dbReference>
<dbReference type="GO" id="GO:0016020">
    <property type="term" value="C:membrane"/>
    <property type="evidence" value="ECO:0007669"/>
    <property type="project" value="InterPro"/>
</dbReference>
<feature type="domain" description="Histidine kinase" evidence="4">
    <location>
        <begin position="530"/>
        <end position="618"/>
    </location>
</feature>
<dbReference type="InterPro" id="IPR003018">
    <property type="entry name" value="GAF"/>
</dbReference>